<reference evidence="8 9" key="1">
    <citation type="submission" date="2024-03" db="EMBL/GenBank/DDBJ databases">
        <title>Pseudoalteromonas qingdaonensis sp. nov., isolated from the intestines of marine benthic organisms.</title>
        <authorList>
            <person name="Lin X."/>
            <person name="Fang S."/>
            <person name="Hu X."/>
        </authorList>
    </citation>
    <scope>NUCLEOTIDE SEQUENCE [LARGE SCALE GENOMIC DNA]</scope>
    <source>
        <strain evidence="8 9">YIC-827</strain>
    </source>
</reference>
<feature type="compositionally biased region" description="Low complexity" evidence="7">
    <location>
        <begin position="38"/>
        <end position="61"/>
    </location>
</feature>
<keyword evidence="4" id="KW-0564">Palmitate</keyword>
<organism evidence="8 9">
    <name type="scientific">Pseudoalteromonas qingdaonensis</name>
    <dbReference type="NCBI Taxonomy" id="3131913"/>
    <lineage>
        <taxon>Bacteria</taxon>
        <taxon>Pseudomonadati</taxon>
        <taxon>Pseudomonadota</taxon>
        <taxon>Gammaproteobacteria</taxon>
        <taxon>Alteromonadales</taxon>
        <taxon>Pseudoalteromonadaceae</taxon>
        <taxon>Pseudoalteromonas</taxon>
    </lineage>
</organism>
<evidence type="ECO:0000256" key="2">
    <source>
        <dbReference type="ARBA" id="ARBA00022729"/>
    </source>
</evidence>
<keyword evidence="2" id="KW-0732">Signal</keyword>
<comment type="subcellular location">
    <subcellularLocation>
        <location evidence="1">Cell outer membrane</location>
        <topology evidence="1">Lipid-anchor</topology>
    </subcellularLocation>
</comment>
<comment type="caution">
    <text evidence="8">The sequence shown here is derived from an EMBL/GenBank/DDBJ whole genome shotgun (WGS) entry which is preliminary data.</text>
</comment>
<keyword evidence="9" id="KW-1185">Reference proteome</keyword>
<dbReference type="RefSeq" id="WP_342680139.1">
    <property type="nucleotide sequence ID" value="NZ_JBCGCU010000024.1"/>
</dbReference>
<protein>
    <submittedName>
        <fullName evidence="8">Lipoprotein</fullName>
    </submittedName>
</protein>
<keyword evidence="6 8" id="KW-0449">Lipoprotein</keyword>
<evidence type="ECO:0000256" key="6">
    <source>
        <dbReference type="ARBA" id="ARBA00023288"/>
    </source>
</evidence>
<accession>A0ABU9N317</accession>
<dbReference type="EMBL" id="JBCGCU010000024">
    <property type="protein sequence ID" value="MEM0516665.1"/>
    <property type="molecule type" value="Genomic_DNA"/>
</dbReference>
<evidence type="ECO:0000256" key="1">
    <source>
        <dbReference type="ARBA" id="ARBA00004459"/>
    </source>
</evidence>
<dbReference type="Proteomes" id="UP001447008">
    <property type="component" value="Unassembled WGS sequence"/>
</dbReference>
<evidence type="ECO:0000313" key="9">
    <source>
        <dbReference type="Proteomes" id="UP001447008"/>
    </source>
</evidence>
<evidence type="ECO:0000313" key="8">
    <source>
        <dbReference type="EMBL" id="MEM0516665.1"/>
    </source>
</evidence>
<name>A0ABU9N317_9GAMM</name>
<feature type="region of interest" description="Disordered" evidence="7">
    <location>
        <begin position="29"/>
        <end position="61"/>
    </location>
</feature>
<dbReference type="PROSITE" id="PS51257">
    <property type="entry name" value="PROKAR_LIPOPROTEIN"/>
    <property type="match status" value="1"/>
</dbReference>
<dbReference type="InterPro" id="IPR032831">
    <property type="entry name" value="LptM_cons"/>
</dbReference>
<keyword evidence="5" id="KW-0998">Cell outer membrane</keyword>
<sequence>MYNSHRLPHLVVAVSLTLLSACGQSGPLYLPQEQPEIQQPASVQEQEAEAQVQASDPQQQQ</sequence>
<evidence type="ECO:0000256" key="3">
    <source>
        <dbReference type="ARBA" id="ARBA00023136"/>
    </source>
</evidence>
<evidence type="ECO:0000256" key="4">
    <source>
        <dbReference type="ARBA" id="ARBA00023139"/>
    </source>
</evidence>
<keyword evidence="3" id="KW-0472">Membrane</keyword>
<dbReference type="NCBIfam" id="NF047847">
    <property type="entry name" value="SS_mature_LptM"/>
    <property type="match status" value="1"/>
</dbReference>
<gene>
    <name evidence="8" type="ORF">WCN91_14800</name>
</gene>
<evidence type="ECO:0000256" key="5">
    <source>
        <dbReference type="ARBA" id="ARBA00023237"/>
    </source>
</evidence>
<proteinExistence type="predicted"/>
<evidence type="ECO:0000256" key="7">
    <source>
        <dbReference type="SAM" id="MobiDB-lite"/>
    </source>
</evidence>
<dbReference type="Pfam" id="PF13627">
    <property type="entry name" value="LptM_cons"/>
    <property type="match status" value="1"/>
</dbReference>